<proteinExistence type="predicted"/>
<dbReference type="RefSeq" id="WP_409365324.1">
    <property type="nucleotide sequence ID" value="NZ_JAUANV010000027.1"/>
</dbReference>
<dbReference type="SUPFAM" id="SSF46955">
    <property type="entry name" value="Putative DNA-binding domain"/>
    <property type="match status" value="1"/>
</dbReference>
<organism evidence="2 3">
    <name type="scientific">Alicyclobacillus cycloheptanicus</name>
    <dbReference type="NCBI Taxonomy" id="1457"/>
    <lineage>
        <taxon>Bacteria</taxon>
        <taxon>Bacillati</taxon>
        <taxon>Bacillota</taxon>
        <taxon>Bacilli</taxon>
        <taxon>Bacillales</taxon>
        <taxon>Alicyclobacillaceae</taxon>
        <taxon>Alicyclobacillus</taxon>
    </lineage>
</organism>
<evidence type="ECO:0000313" key="3">
    <source>
        <dbReference type="Proteomes" id="UP001232973"/>
    </source>
</evidence>
<dbReference type="Pfam" id="PF12728">
    <property type="entry name" value="HTH_17"/>
    <property type="match status" value="1"/>
</dbReference>
<dbReference type="InterPro" id="IPR009061">
    <property type="entry name" value="DNA-bd_dom_put_sf"/>
</dbReference>
<dbReference type="Proteomes" id="UP001232973">
    <property type="component" value="Unassembled WGS sequence"/>
</dbReference>
<reference evidence="2 3" key="1">
    <citation type="submission" date="2023-07" db="EMBL/GenBank/DDBJ databases">
        <title>Genomic Encyclopedia of Type Strains, Phase IV (KMG-IV): sequencing the most valuable type-strain genomes for metagenomic binning, comparative biology and taxonomic classification.</title>
        <authorList>
            <person name="Goeker M."/>
        </authorList>
    </citation>
    <scope>NUCLEOTIDE SEQUENCE [LARGE SCALE GENOMIC DNA]</scope>
    <source>
        <strain evidence="2 3">DSM 4006</strain>
    </source>
</reference>
<feature type="domain" description="Helix-turn-helix" evidence="1">
    <location>
        <begin position="16"/>
        <end position="42"/>
    </location>
</feature>
<comment type="caution">
    <text evidence="2">The sequence shown here is derived from an EMBL/GenBank/DDBJ whole genome shotgun (WGS) entry which is preliminary data.</text>
</comment>
<protein>
    <recommendedName>
        <fullName evidence="1">Helix-turn-helix domain-containing protein</fullName>
    </recommendedName>
</protein>
<name>A0ABT9XLE1_9BACL</name>
<gene>
    <name evidence="2" type="ORF">J2S03_002992</name>
</gene>
<evidence type="ECO:0000259" key="1">
    <source>
        <dbReference type="Pfam" id="PF12728"/>
    </source>
</evidence>
<evidence type="ECO:0000313" key="2">
    <source>
        <dbReference type="EMBL" id="MDQ0191124.1"/>
    </source>
</evidence>
<dbReference type="InterPro" id="IPR041657">
    <property type="entry name" value="HTH_17"/>
</dbReference>
<accession>A0ABT9XLE1</accession>
<dbReference type="EMBL" id="JAUSTP010000032">
    <property type="protein sequence ID" value="MDQ0191124.1"/>
    <property type="molecule type" value="Genomic_DNA"/>
</dbReference>
<sequence length="79" mass="8870">MNSVPNLFNNIIDDALYTVNDISELLKVSTETVRRWFRSGSLISSTPYHFSATGADVKDFIVRRQHRRTGDTNAAVEGP</sequence>
<keyword evidence="3" id="KW-1185">Reference proteome</keyword>